<dbReference type="PANTHER" id="PTHR14879">
    <property type="entry name" value="CASPASE REGULATOR, RING FINGER DOMAIN-CONTAINING"/>
    <property type="match status" value="1"/>
</dbReference>
<dbReference type="Pfam" id="PF13920">
    <property type="entry name" value="zf-C3HC4_3"/>
    <property type="match status" value="1"/>
</dbReference>
<dbReference type="Proteomes" id="UP001470230">
    <property type="component" value="Unassembled WGS sequence"/>
</dbReference>
<dbReference type="InterPro" id="IPR051728">
    <property type="entry name" value="RING-FYVE_E3_ubiquitin-ligase"/>
</dbReference>
<dbReference type="PANTHER" id="PTHR14879:SF5">
    <property type="entry name" value="RING-TYPE DOMAIN-CONTAINING PROTEIN"/>
    <property type="match status" value="1"/>
</dbReference>
<evidence type="ECO:0000313" key="4">
    <source>
        <dbReference type="EMBL" id="KAK8893916.1"/>
    </source>
</evidence>
<comment type="caution">
    <text evidence="4">The sequence shown here is derived from an EMBL/GenBank/DDBJ whole genome shotgun (WGS) entry which is preliminary data.</text>
</comment>
<gene>
    <name evidence="4" type="ORF">M9Y10_022345</name>
</gene>
<feature type="domain" description="RING-type" evidence="3">
    <location>
        <begin position="37"/>
        <end position="75"/>
    </location>
</feature>
<dbReference type="Gene3D" id="3.30.40.10">
    <property type="entry name" value="Zinc/RING finger domain, C3HC4 (zinc finger)"/>
    <property type="match status" value="1"/>
</dbReference>
<dbReference type="SUPFAM" id="SSF57850">
    <property type="entry name" value="RING/U-box"/>
    <property type="match status" value="1"/>
</dbReference>
<dbReference type="PROSITE" id="PS50089">
    <property type="entry name" value="ZF_RING_2"/>
    <property type="match status" value="1"/>
</dbReference>
<evidence type="ECO:0000256" key="2">
    <source>
        <dbReference type="SAM" id="MobiDB-lite"/>
    </source>
</evidence>
<name>A0ABR2KT06_9EUKA</name>
<evidence type="ECO:0000256" key="1">
    <source>
        <dbReference type="PROSITE-ProRule" id="PRU00175"/>
    </source>
</evidence>
<keyword evidence="1" id="KW-0479">Metal-binding</keyword>
<protein>
    <recommendedName>
        <fullName evidence="3">RING-type domain-containing protein</fullName>
    </recommendedName>
</protein>
<evidence type="ECO:0000259" key="3">
    <source>
        <dbReference type="PROSITE" id="PS50089"/>
    </source>
</evidence>
<keyword evidence="1" id="KW-0863">Zinc-finger</keyword>
<reference evidence="4 5" key="1">
    <citation type="submission" date="2024-04" db="EMBL/GenBank/DDBJ databases">
        <title>Tritrichomonas musculus Genome.</title>
        <authorList>
            <person name="Alves-Ferreira E."/>
            <person name="Grigg M."/>
            <person name="Lorenzi H."/>
            <person name="Galac M."/>
        </authorList>
    </citation>
    <scope>NUCLEOTIDE SEQUENCE [LARGE SCALE GENOMIC DNA]</scope>
    <source>
        <strain evidence="4 5">EAF2021</strain>
    </source>
</reference>
<dbReference type="InterPro" id="IPR013083">
    <property type="entry name" value="Znf_RING/FYVE/PHD"/>
</dbReference>
<keyword evidence="1" id="KW-0862">Zinc</keyword>
<feature type="region of interest" description="Disordered" evidence="2">
    <location>
        <begin position="1"/>
        <end position="25"/>
    </location>
</feature>
<dbReference type="InterPro" id="IPR001841">
    <property type="entry name" value="Znf_RING"/>
</dbReference>
<keyword evidence="5" id="KW-1185">Reference proteome</keyword>
<dbReference type="EMBL" id="JAPFFF010000003">
    <property type="protein sequence ID" value="KAK8893916.1"/>
    <property type="molecule type" value="Genomic_DNA"/>
</dbReference>
<proteinExistence type="predicted"/>
<evidence type="ECO:0000313" key="5">
    <source>
        <dbReference type="Proteomes" id="UP001470230"/>
    </source>
</evidence>
<organism evidence="4 5">
    <name type="scientific">Tritrichomonas musculus</name>
    <dbReference type="NCBI Taxonomy" id="1915356"/>
    <lineage>
        <taxon>Eukaryota</taxon>
        <taxon>Metamonada</taxon>
        <taxon>Parabasalia</taxon>
        <taxon>Tritrichomonadida</taxon>
        <taxon>Tritrichomonadidae</taxon>
        <taxon>Tritrichomonas</taxon>
    </lineage>
</organism>
<sequence>MESKDKFSSKSNDSAQQKNDEKSEDKKNLYDDSIILCKICLTNRIDTIITPCYHACLCHDCWDKMPVPKRCPICRGFVINTLHVIIDS</sequence>
<accession>A0ABR2KT06</accession>